<accession>A0ACB9J3A4</accession>
<reference evidence="2" key="1">
    <citation type="journal article" date="2022" name="Mol. Ecol. Resour.">
        <title>The genomes of chicory, endive, great burdock and yacon provide insights into Asteraceae palaeo-polyploidization history and plant inulin production.</title>
        <authorList>
            <person name="Fan W."/>
            <person name="Wang S."/>
            <person name="Wang H."/>
            <person name="Wang A."/>
            <person name="Jiang F."/>
            <person name="Liu H."/>
            <person name="Zhao H."/>
            <person name="Xu D."/>
            <person name="Zhang Y."/>
        </authorList>
    </citation>
    <scope>NUCLEOTIDE SEQUENCE [LARGE SCALE GENOMIC DNA]</scope>
    <source>
        <strain evidence="2">cv. Yunnan</strain>
    </source>
</reference>
<proteinExistence type="predicted"/>
<dbReference type="Proteomes" id="UP001056120">
    <property type="component" value="Linkage Group LG06"/>
</dbReference>
<evidence type="ECO:0000313" key="1">
    <source>
        <dbReference type="EMBL" id="KAI3814188.1"/>
    </source>
</evidence>
<protein>
    <submittedName>
        <fullName evidence="1">Uncharacterized protein</fullName>
    </submittedName>
</protein>
<organism evidence="1 2">
    <name type="scientific">Smallanthus sonchifolius</name>
    <dbReference type="NCBI Taxonomy" id="185202"/>
    <lineage>
        <taxon>Eukaryota</taxon>
        <taxon>Viridiplantae</taxon>
        <taxon>Streptophyta</taxon>
        <taxon>Embryophyta</taxon>
        <taxon>Tracheophyta</taxon>
        <taxon>Spermatophyta</taxon>
        <taxon>Magnoliopsida</taxon>
        <taxon>eudicotyledons</taxon>
        <taxon>Gunneridae</taxon>
        <taxon>Pentapetalae</taxon>
        <taxon>asterids</taxon>
        <taxon>campanulids</taxon>
        <taxon>Asterales</taxon>
        <taxon>Asteraceae</taxon>
        <taxon>Asteroideae</taxon>
        <taxon>Heliantheae alliance</taxon>
        <taxon>Millerieae</taxon>
        <taxon>Smallanthus</taxon>
    </lineage>
</organism>
<sequence length="394" mass="44946">MDRLGFGSNGPKEAQILRTYQVCRKKGSAYLSSTHEVKSAYLPSAHEVKSAYLSSTHDQGPAHLLSAQASEWLSKVRQPRLAHQSAFLYGKVHEEVYVTQPPDFEDPHNINKVYNLDKALYGLHQAPRAWYETLSKHLLSNGFDRGQIDSTLFIRKAGGDILLVQVYVDDIIFGSTNEGMCREFEQVMKSKFEMSNMGELSFFLGLQVSQREDGIYLHQTKYVQDILSKYKMNDSSTYGTPIPVNHGLHPDKDGKDLHSENLENHWENLRCLEIVQIMARAFSNEFNLLANTEPEWKGAALQYRDIVDFLNRSRISYAISADPIVSRPYLEQFWETAEHDCTVSPNVIRATVAGQAIAFSEDTIRRVLQFRDLATDLTAYPDYFVDGCWRQRMG</sequence>
<reference evidence="1 2" key="2">
    <citation type="journal article" date="2022" name="Mol. Ecol. Resour.">
        <title>The genomes of chicory, endive, great burdock and yacon provide insights into Asteraceae paleo-polyploidization history and plant inulin production.</title>
        <authorList>
            <person name="Fan W."/>
            <person name="Wang S."/>
            <person name="Wang H."/>
            <person name="Wang A."/>
            <person name="Jiang F."/>
            <person name="Liu H."/>
            <person name="Zhao H."/>
            <person name="Xu D."/>
            <person name="Zhang Y."/>
        </authorList>
    </citation>
    <scope>NUCLEOTIDE SEQUENCE [LARGE SCALE GENOMIC DNA]</scope>
    <source>
        <strain evidence="2">cv. Yunnan</strain>
        <tissue evidence="1">Leaves</tissue>
    </source>
</reference>
<name>A0ACB9J3A4_9ASTR</name>
<gene>
    <name evidence="1" type="ORF">L1987_18936</name>
</gene>
<evidence type="ECO:0000313" key="2">
    <source>
        <dbReference type="Proteomes" id="UP001056120"/>
    </source>
</evidence>
<keyword evidence="2" id="KW-1185">Reference proteome</keyword>
<comment type="caution">
    <text evidence="1">The sequence shown here is derived from an EMBL/GenBank/DDBJ whole genome shotgun (WGS) entry which is preliminary data.</text>
</comment>
<dbReference type="EMBL" id="CM042023">
    <property type="protein sequence ID" value="KAI3814188.1"/>
    <property type="molecule type" value="Genomic_DNA"/>
</dbReference>